<evidence type="ECO:0000313" key="2">
    <source>
        <dbReference type="EMBL" id="PVU68880.1"/>
    </source>
</evidence>
<sequence>MDFPDSVDHTRRKAIKAILLLTLSSAFKLTGKLAGQIVGEVLSEYVGKSPRDLEEILFRNNDIQFIPLEVTDAKVYYAPYITLHNPFTEQKLQIEIPLIDNVAYLTVYNPSTEQKLQIALPSQSVSNRNINVGNLLSAIKSHNEKYGTNYRLYLVLGKENLSQVVQQNNGIWYLLNPQIYYKNGIWYLLDPRIRSNILISDRGWQDVYNALLNLLNGNATVVMPTLYQGPYSNSLWGWINGIGRVVTVYQSGQQVNSVENYINLADYILGTPNNPNPTSQGILNVDTIANVQQVGVYNSGGNQYPVYGVNDYYGTYIVLIPDQDKPLFSNL</sequence>
<dbReference type="EMBL" id="QEFP01000002">
    <property type="protein sequence ID" value="PVU68880.1"/>
    <property type="molecule type" value="Genomic_DNA"/>
</dbReference>
<evidence type="ECO:0000313" key="4">
    <source>
        <dbReference type="Proteomes" id="UP000245908"/>
    </source>
</evidence>
<comment type="caution">
    <text evidence="3">The sequence shown here is derived from an EMBL/GenBank/DDBJ whole genome shotgun (WGS) entry which is preliminary data.</text>
</comment>
<dbReference type="RefSeq" id="WP_228615100.1">
    <property type="nucleotide sequence ID" value="NZ_QEFP02000003.1"/>
</dbReference>
<dbReference type="EMBL" id="QEFP02000003">
    <property type="protein sequence ID" value="MCC5446884.1"/>
    <property type="molecule type" value="Genomic_DNA"/>
</dbReference>
<evidence type="ECO:0000313" key="1">
    <source>
        <dbReference type="EMBL" id="MCC5446884.1"/>
    </source>
</evidence>
<organism evidence="3 4">
    <name type="scientific">Nanobsidianus stetteri</name>
    <dbReference type="NCBI Taxonomy" id="1294122"/>
    <lineage>
        <taxon>Archaea</taxon>
        <taxon>Nanobdellota</taxon>
        <taxon>Candidatus Nanoarchaeia</taxon>
        <taxon>Nanoarchaeales</taxon>
        <taxon>Nanopusillaceae</taxon>
        <taxon>Candidatus Nanobsidianus</taxon>
    </lineage>
</organism>
<dbReference type="EMBL" id="QEFH01000043">
    <property type="protein sequence ID" value="PVU69745.1"/>
    <property type="molecule type" value="Genomic_DNA"/>
</dbReference>
<proteinExistence type="predicted"/>
<dbReference type="Proteomes" id="UP000245908">
    <property type="component" value="Unassembled WGS sequence"/>
</dbReference>
<accession>A0A2T9WPJ0</accession>
<gene>
    <name evidence="1" type="ORF">DDW03_000490</name>
    <name evidence="2" type="ORF">DDW03_00890</name>
    <name evidence="3" type="ORF">DDW05_03315</name>
</gene>
<dbReference type="AlphaFoldDB" id="A0A2T9WPJ0"/>
<reference evidence="1" key="2">
    <citation type="submission" date="2017-05" db="EMBL/GenBank/DDBJ databases">
        <authorList>
            <person name="Munson-Mcgee J.H."/>
        </authorList>
    </citation>
    <scope>NUCLEOTIDE SEQUENCE</scope>
    <source>
        <strain evidence="1">SCGC AB-777_F03</strain>
    </source>
</reference>
<name>A0A2T9WPJ0_NANST</name>
<reference evidence="3 4" key="1">
    <citation type="journal article" date="2015" name="Appl. Environ. Microbiol.">
        <title>Nanoarchaeota, Their Sulfolobales Host, and Nanoarchaeota Virus Distribution across Yellowstone National Park Hot Springs.</title>
        <authorList>
            <person name="Munson-McGee J.H."/>
            <person name="Field E.K."/>
            <person name="Bateson M."/>
            <person name="Rooney C."/>
            <person name="Stepanauskas R."/>
            <person name="Young M.J."/>
        </authorList>
    </citation>
    <scope>NUCLEOTIDE SEQUENCE [LARGE SCALE GENOMIC DNA]</scope>
    <source>
        <strain evidence="1">SCGC AB-777_F03</strain>
        <strain evidence="3">SCGC AB-777_O03</strain>
    </source>
</reference>
<evidence type="ECO:0000313" key="3">
    <source>
        <dbReference type="EMBL" id="PVU69745.1"/>
    </source>
</evidence>
<reference evidence="3" key="3">
    <citation type="submission" date="2017-05" db="EMBL/GenBank/DDBJ databases">
        <authorList>
            <person name="Song R."/>
            <person name="Chenine A.L."/>
            <person name="Ruprecht R.M."/>
        </authorList>
    </citation>
    <scope>NUCLEOTIDE SEQUENCE</scope>
    <source>
        <strain evidence="2">SCGC AB-777_F03</strain>
        <strain evidence="3">SCGC AB-777_O03</strain>
    </source>
</reference>
<reference evidence="1" key="4">
    <citation type="submission" date="2021-11" db="EMBL/GenBank/DDBJ databases">
        <authorList>
            <person name="Munson-Mcgee J."/>
            <person name="Field E."/>
            <person name="Bateson M."/>
            <person name="Rooney C."/>
            <person name="Stepanauskas R."/>
            <person name="Young M."/>
        </authorList>
    </citation>
    <scope>NUCLEOTIDE SEQUENCE</scope>
    <source>
        <strain evidence="1">SCGC AB-777_F03</strain>
    </source>
</reference>
<dbReference type="Proteomes" id="UP000245509">
    <property type="component" value="Unassembled WGS sequence"/>
</dbReference>
<protein>
    <submittedName>
        <fullName evidence="3">Uncharacterized protein</fullName>
    </submittedName>
</protein>